<dbReference type="InterPro" id="IPR051610">
    <property type="entry name" value="GPI/OXD"/>
</dbReference>
<evidence type="ECO:0000313" key="4">
    <source>
        <dbReference type="Proteomes" id="UP000570514"/>
    </source>
</evidence>
<dbReference type="SUPFAM" id="SSF51182">
    <property type="entry name" value="RmlC-like cupins"/>
    <property type="match status" value="1"/>
</dbReference>
<accession>A0A846MYH1</accession>
<comment type="caution">
    <text evidence="3">The sequence shown here is derived from an EMBL/GenBank/DDBJ whole genome shotgun (WGS) entry which is preliminary data.</text>
</comment>
<dbReference type="RefSeq" id="WP_167082446.1">
    <property type="nucleotide sequence ID" value="NZ_BAAADC010000001.1"/>
</dbReference>
<protein>
    <submittedName>
        <fullName evidence="3">Putative cupin superfamily protein</fullName>
    </submittedName>
</protein>
<keyword evidence="1" id="KW-0479">Metal-binding</keyword>
<dbReference type="InterPro" id="IPR013096">
    <property type="entry name" value="Cupin_2"/>
</dbReference>
<feature type="domain" description="Cupin type-2" evidence="2">
    <location>
        <begin position="46"/>
        <end position="117"/>
    </location>
</feature>
<dbReference type="Proteomes" id="UP000570514">
    <property type="component" value="Unassembled WGS sequence"/>
</dbReference>
<keyword evidence="4" id="KW-1185">Reference proteome</keyword>
<evidence type="ECO:0000313" key="3">
    <source>
        <dbReference type="EMBL" id="NIK88255.1"/>
    </source>
</evidence>
<organism evidence="3 4">
    <name type="scientific">Rhizomicrobium palustre</name>
    <dbReference type="NCBI Taxonomy" id="189966"/>
    <lineage>
        <taxon>Bacteria</taxon>
        <taxon>Pseudomonadati</taxon>
        <taxon>Pseudomonadota</taxon>
        <taxon>Alphaproteobacteria</taxon>
        <taxon>Micropepsales</taxon>
        <taxon>Micropepsaceae</taxon>
        <taxon>Rhizomicrobium</taxon>
    </lineage>
</organism>
<dbReference type="AlphaFoldDB" id="A0A846MYH1"/>
<dbReference type="PANTHER" id="PTHR35848:SF9">
    <property type="entry name" value="SLL1358 PROTEIN"/>
    <property type="match status" value="1"/>
</dbReference>
<gene>
    <name evidence="3" type="ORF">FHS83_001573</name>
</gene>
<evidence type="ECO:0000259" key="2">
    <source>
        <dbReference type="Pfam" id="PF07883"/>
    </source>
</evidence>
<dbReference type="Pfam" id="PF07883">
    <property type="entry name" value="Cupin_2"/>
    <property type="match status" value="1"/>
</dbReference>
<proteinExistence type="predicted"/>
<dbReference type="Gene3D" id="2.60.120.10">
    <property type="entry name" value="Jelly Rolls"/>
    <property type="match status" value="1"/>
</dbReference>
<dbReference type="InterPro" id="IPR014710">
    <property type="entry name" value="RmlC-like_jellyroll"/>
</dbReference>
<dbReference type="EMBL" id="JAASRM010000001">
    <property type="protein sequence ID" value="NIK88255.1"/>
    <property type="molecule type" value="Genomic_DNA"/>
</dbReference>
<reference evidence="3 4" key="1">
    <citation type="submission" date="2020-03" db="EMBL/GenBank/DDBJ databases">
        <title>Genomic Encyclopedia of Type Strains, Phase IV (KMG-IV): sequencing the most valuable type-strain genomes for metagenomic binning, comparative biology and taxonomic classification.</title>
        <authorList>
            <person name="Goeker M."/>
        </authorList>
    </citation>
    <scope>NUCLEOTIDE SEQUENCE [LARGE SCALE GENOMIC DNA]</scope>
    <source>
        <strain evidence="3 4">DSM 19867</strain>
    </source>
</reference>
<evidence type="ECO:0000256" key="1">
    <source>
        <dbReference type="ARBA" id="ARBA00022723"/>
    </source>
</evidence>
<sequence length="156" mass="17103">MPKIDIASVPEIKRCGYPSPLDQNCLDRVRKALGDAGGLTQFGVNLLTLMPGVWSSQRHWHDVEDEFVFVLSGEVTLVSDKGEEILKAGECAAFPKGVPDGHHLINKSSAPVVVLEIGTRTPGDTDMCYYPDQDLVWDGPKGVYTHRDGTPYPPKK</sequence>
<dbReference type="InterPro" id="IPR011051">
    <property type="entry name" value="RmlC_Cupin_sf"/>
</dbReference>
<dbReference type="CDD" id="cd02224">
    <property type="entry name" value="cupin_SPO2919-like"/>
    <property type="match status" value="1"/>
</dbReference>
<dbReference type="PANTHER" id="PTHR35848">
    <property type="entry name" value="OXALATE-BINDING PROTEIN"/>
    <property type="match status" value="1"/>
</dbReference>
<dbReference type="GO" id="GO:0046872">
    <property type="term" value="F:metal ion binding"/>
    <property type="evidence" value="ECO:0007669"/>
    <property type="project" value="UniProtKB-KW"/>
</dbReference>
<name>A0A846MYH1_9PROT</name>